<dbReference type="GO" id="GO:0016020">
    <property type="term" value="C:membrane"/>
    <property type="evidence" value="ECO:0007669"/>
    <property type="project" value="InterPro"/>
</dbReference>
<keyword evidence="5" id="KW-1133">Transmembrane helix</keyword>
<organism evidence="11">
    <name type="scientific">Dictyostelium discoideum</name>
    <name type="common">Social amoeba</name>
    <dbReference type="NCBI Taxonomy" id="44689"/>
    <lineage>
        <taxon>Eukaryota</taxon>
        <taxon>Amoebozoa</taxon>
        <taxon>Evosea</taxon>
        <taxon>Eumycetozoa</taxon>
        <taxon>Dictyostelia</taxon>
        <taxon>Dictyosteliales</taxon>
        <taxon>Dictyosteliaceae</taxon>
        <taxon>Dictyostelium</taxon>
    </lineage>
</organism>
<dbReference type="Pfam" id="PF09177">
    <property type="entry name" value="STX6_10_61_N"/>
    <property type="match status" value="1"/>
</dbReference>
<dbReference type="PROSITE" id="PS50192">
    <property type="entry name" value="T_SNARE"/>
    <property type="match status" value="1"/>
</dbReference>
<dbReference type="GO" id="GO:0015031">
    <property type="term" value="P:protein transport"/>
    <property type="evidence" value="ECO:0007669"/>
    <property type="project" value="UniProtKB-KW"/>
</dbReference>
<evidence type="ECO:0000256" key="5">
    <source>
        <dbReference type="ARBA" id="ARBA00022989"/>
    </source>
</evidence>
<sequence>LKKKNLYIMSQNIDPFNLMEKSVSESIININKIYNKWYSLLNETNTFSNKKFKFYTKEINRMINDIEIDLNDISNSMKIIENNNNKNEKFKNIPKQEIQRRNEFLKESKNEINNIKIKLSNEEVIKKINSDKLKNQEFNNYNKSNNYTNYIKHQNEIKDTEFLNEQIEYKKSLMDKQDKELDYLLGDVKTIHEISLEIQKELEIQNKILGNLNDRADQSLFSINSVMRQLDRFKESWFK</sequence>
<evidence type="ECO:0000256" key="8">
    <source>
        <dbReference type="ARBA" id="ARBA00037801"/>
    </source>
</evidence>
<keyword evidence="3" id="KW-0812">Transmembrane</keyword>
<evidence type="ECO:0000256" key="2">
    <source>
        <dbReference type="ARBA" id="ARBA00022448"/>
    </source>
</evidence>
<dbReference type="CDD" id="cd15841">
    <property type="entry name" value="SNARE_Qc"/>
    <property type="match status" value="1"/>
</dbReference>
<keyword evidence="4" id="KW-0653">Protein transport</keyword>
<evidence type="ECO:0000256" key="6">
    <source>
        <dbReference type="ARBA" id="ARBA00023034"/>
    </source>
</evidence>
<keyword evidence="9" id="KW-0175">Coiled coil</keyword>
<feature type="domain" description="T-SNARE coiled-coil homology" evidence="10">
    <location>
        <begin position="171"/>
        <end position="233"/>
    </location>
</feature>
<dbReference type="AlphaFoldDB" id="Q94471"/>
<evidence type="ECO:0000259" key="10">
    <source>
        <dbReference type="PROSITE" id="PS50192"/>
    </source>
</evidence>
<feature type="coiled-coil region" evidence="9">
    <location>
        <begin position="63"/>
        <end position="125"/>
    </location>
</feature>
<dbReference type="SMART" id="SM00397">
    <property type="entry name" value="t_SNARE"/>
    <property type="match status" value="1"/>
</dbReference>
<protein>
    <submittedName>
        <fullName evidence="11">ORFveg109</fullName>
    </submittedName>
</protein>
<comment type="subcellular location">
    <subcellularLocation>
        <location evidence="8">Golgi apparatus</location>
        <location evidence="8">trans-Golgi network membrane</location>
        <topology evidence="8">Single-pass type IV membrane protein</topology>
    </subcellularLocation>
</comment>
<proteinExistence type="evidence at transcript level"/>
<dbReference type="SUPFAM" id="SSF47661">
    <property type="entry name" value="t-snare proteins"/>
    <property type="match status" value="1"/>
</dbReference>
<dbReference type="Gene3D" id="1.20.58.90">
    <property type="match status" value="1"/>
</dbReference>
<dbReference type="FunFam" id="1.20.5.110:FF:000072">
    <property type="entry name" value="Syntaxin, t-snare coiled-coil domain family"/>
    <property type="match status" value="1"/>
</dbReference>
<dbReference type="VEuPathDB" id="AmoebaDB:DDB_G0284185"/>
<dbReference type="InterPro" id="IPR010989">
    <property type="entry name" value="SNARE"/>
</dbReference>
<keyword evidence="2" id="KW-0813">Transport</keyword>
<feature type="non-terminal residue" evidence="11">
    <location>
        <position position="1"/>
    </location>
</feature>
<dbReference type="Gene3D" id="1.20.5.110">
    <property type="match status" value="1"/>
</dbReference>
<dbReference type="InterPro" id="IPR000727">
    <property type="entry name" value="T_SNARE_dom"/>
</dbReference>
<dbReference type="CDD" id="cd21443">
    <property type="entry name" value="SNARE_NTD_STX6_STX10"/>
    <property type="match status" value="1"/>
</dbReference>
<evidence type="ECO:0000313" key="11">
    <source>
        <dbReference type="EMBL" id="AAB06758.1"/>
    </source>
</evidence>
<dbReference type="EMBL" id="U66366">
    <property type="protein sequence ID" value="AAB06758.1"/>
    <property type="molecule type" value="mRNA"/>
</dbReference>
<keyword evidence="7" id="KW-0472">Membrane</keyword>
<dbReference type="InterPro" id="IPR015260">
    <property type="entry name" value="Syntaxin-6/10/61_N"/>
</dbReference>
<evidence type="ECO:0000256" key="9">
    <source>
        <dbReference type="SAM" id="Coils"/>
    </source>
</evidence>
<evidence type="ECO:0000256" key="1">
    <source>
        <dbReference type="ARBA" id="ARBA00009063"/>
    </source>
</evidence>
<dbReference type="GO" id="GO:0048193">
    <property type="term" value="P:Golgi vesicle transport"/>
    <property type="evidence" value="ECO:0007669"/>
    <property type="project" value="InterPro"/>
</dbReference>
<evidence type="ECO:0000256" key="3">
    <source>
        <dbReference type="ARBA" id="ARBA00022692"/>
    </source>
</evidence>
<evidence type="ECO:0000256" key="7">
    <source>
        <dbReference type="ARBA" id="ARBA00023136"/>
    </source>
</evidence>
<reference evidence="11" key="1">
    <citation type="submission" date="1996-08" db="EMBL/GenBank/DDBJ databases">
        <authorList>
            <person name="Loomis W.F."/>
        </authorList>
    </citation>
    <scope>NUCLEOTIDE SEQUENCE</scope>
    <source>
        <strain evidence="11">AX4</strain>
    </source>
</reference>
<keyword evidence="6" id="KW-0333">Golgi apparatus</keyword>
<dbReference type="FunFam" id="1.20.58.90:FF:000004">
    <property type="entry name" value="Syntaxin 10"/>
    <property type="match status" value="1"/>
</dbReference>
<evidence type="ECO:0000256" key="4">
    <source>
        <dbReference type="ARBA" id="ARBA00022927"/>
    </source>
</evidence>
<comment type="similarity">
    <text evidence="1">Belongs to the syntaxin family.</text>
</comment>
<accession>Q94471</accession>
<dbReference type="GO" id="GO:0005794">
    <property type="term" value="C:Golgi apparatus"/>
    <property type="evidence" value="ECO:0007669"/>
    <property type="project" value="UniProtKB-SubCell"/>
</dbReference>
<name>Q94471_DICDI</name>
<dbReference type="SUPFAM" id="SSF58038">
    <property type="entry name" value="SNARE fusion complex"/>
    <property type="match status" value="1"/>
</dbReference>